<name>T0ZW68_9ZZZZ</name>
<dbReference type="InterPro" id="IPR050278">
    <property type="entry name" value="Serine_Prot_S9B/DPPIV"/>
</dbReference>
<dbReference type="Pfam" id="PF00326">
    <property type="entry name" value="Peptidase_S9"/>
    <property type="match status" value="1"/>
</dbReference>
<dbReference type="AlphaFoldDB" id="T0ZW68"/>
<proteinExistence type="predicted"/>
<feature type="domain" description="Dipeptidylpeptidase IV N-terminal" evidence="2">
    <location>
        <begin position="12"/>
        <end position="185"/>
    </location>
</feature>
<comment type="caution">
    <text evidence="3">The sequence shown here is derived from an EMBL/GenBank/DDBJ whole genome shotgun (WGS) entry which is preliminary data.</text>
</comment>
<evidence type="ECO:0000259" key="2">
    <source>
        <dbReference type="Pfam" id="PF00930"/>
    </source>
</evidence>
<dbReference type="InterPro" id="IPR029058">
    <property type="entry name" value="AB_hydrolase_fold"/>
</dbReference>
<dbReference type="InterPro" id="IPR001375">
    <property type="entry name" value="Peptidase_S9_cat"/>
</dbReference>
<dbReference type="GO" id="GO:0006508">
    <property type="term" value="P:proteolysis"/>
    <property type="evidence" value="ECO:0007669"/>
    <property type="project" value="InterPro"/>
</dbReference>
<feature type="domain" description="Peptidase S9 prolyl oligopeptidase catalytic" evidence="1">
    <location>
        <begin position="275"/>
        <end position="382"/>
    </location>
</feature>
<feature type="non-terminal residue" evidence="3">
    <location>
        <position position="1"/>
    </location>
</feature>
<reference evidence="3" key="1">
    <citation type="submission" date="2013-08" db="EMBL/GenBank/DDBJ databases">
        <authorList>
            <person name="Mendez C."/>
            <person name="Richter M."/>
            <person name="Ferrer M."/>
            <person name="Sanchez J."/>
        </authorList>
    </citation>
    <scope>NUCLEOTIDE SEQUENCE</scope>
</reference>
<organism evidence="3">
    <name type="scientific">mine drainage metagenome</name>
    <dbReference type="NCBI Taxonomy" id="410659"/>
    <lineage>
        <taxon>unclassified sequences</taxon>
        <taxon>metagenomes</taxon>
        <taxon>ecological metagenomes</taxon>
    </lineage>
</organism>
<evidence type="ECO:0000313" key="3">
    <source>
        <dbReference type="EMBL" id="EQD32909.1"/>
    </source>
</evidence>
<reference evidence="3" key="2">
    <citation type="journal article" date="2014" name="ISME J.">
        <title>Microbial stratification in low pH oxic and suboxic macroscopic growths along an acid mine drainage.</title>
        <authorList>
            <person name="Mendez-Garcia C."/>
            <person name="Mesa V."/>
            <person name="Sprenger R.R."/>
            <person name="Richter M."/>
            <person name="Diez M.S."/>
            <person name="Solano J."/>
            <person name="Bargiela R."/>
            <person name="Golyshina O.V."/>
            <person name="Manteca A."/>
            <person name="Ramos J.L."/>
            <person name="Gallego J.R."/>
            <person name="Llorente I."/>
            <person name="Martins Dos Santos V.A."/>
            <person name="Jensen O.N."/>
            <person name="Pelaez A.I."/>
            <person name="Sanchez J."/>
            <person name="Ferrer M."/>
        </authorList>
    </citation>
    <scope>NUCLEOTIDE SEQUENCE</scope>
</reference>
<feature type="non-terminal residue" evidence="3">
    <location>
        <position position="384"/>
    </location>
</feature>
<dbReference type="Gene3D" id="3.40.50.1820">
    <property type="entry name" value="alpha/beta hydrolase"/>
    <property type="match status" value="1"/>
</dbReference>
<dbReference type="PANTHER" id="PTHR11731">
    <property type="entry name" value="PROTEASE FAMILY S9B,C DIPEPTIDYL-PEPTIDASE IV-RELATED"/>
    <property type="match status" value="1"/>
</dbReference>
<protein>
    <submittedName>
        <fullName evidence="3">Xaa-Pro dipeptidyl-peptidase</fullName>
    </submittedName>
</protein>
<sequence length="384" mass="43387">PLQMAPEQQLGSWNDVQWAPDSKTFALVSTSRDRRQEWFRIADAATGDVRTVFEYTAKDFYQGWYGRPDWQYLPASGEAIWPTEQNNWMNLYLYSLKTGKMLHPITTGHGDVIQVLHLDRKTRTLWYVGVGRTPGMNPYYRQLFKVNIDTGKTTLLTPEDADHRITMAPDGRYFVDSYSTPTTPPVTVLRAADDGRILATVARTDIARLVATGWVPPVPFTVKARNGTTTLYGLLYKPTNFDPHKKYPIVDFVYPGPQIGSIATFSFRSERGSNQALAELGFIVVTLDGMGTPYRSASFQRAWYGDMGDDTIPDQIAGIKQLAARYPWMDLDRVGIWGHSGGGNATVSAMLHDPDFFKVGWAESGNYDNRDYYYAWGEKWEGLL</sequence>
<dbReference type="SUPFAM" id="SSF82171">
    <property type="entry name" value="DPP6 N-terminal domain-like"/>
    <property type="match status" value="1"/>
</dbReference>
<dbReference type="Pfam" id="PF00930">
    <property type="entry name" value="DPPIV_N"/>
    <property type="match status" value="1"/>
</dbReference>
<dbReference type="EMBL" id="AUZX01014132">
    <property type="protein sequence ID" value="EQD32909.1"/>
    <property type="molecule type" value="Genomic_DNA"/>
</dbReference>
<dbReference type="InterPro" id="IPR002469">
    <property type="entry name" value="Peptidase_S9B_N"/>
</dbReference>
<accession>T0ZW68</accession>
<dbReference type="SUPFAM" id="SSF53474">
    <property type="entry name" value="alpha/beta-Hydrolases"/>
    <property type="match status" value="1"/>
</dbReference>
<dbReference type="Gene3D" id="2.140.10.30">
    <property type="entry name" value="Dipeptidylpeptidase IV, N-terminal domain"/>
    <property type="match status" value="1"/>
</dbReference>
<gene>
    <name evidence="3" type="ORF">B1A_19152</name>
</gene>
<evidence type="ECO:0000259" key="1">
    <source>
        <dbReference type="Pfam" id="PF00326"/>
    </source>
</evidence>
<dbReference type="GO" id="GO:0008236">
    <property type="term" value="F:serine-type peptidase activity"/>
    <property type="evidence" value="ECO:0007669"/>
    <property type="project" value="InterPro"/>
</dbReference>
<dbReference type="PANTHER" id="PTHR11731:SF118">
    <property type="entry name" value="BLR1971 PROTEIN"/>
    <property type="match status" value="1"/>
</dbReference>